<dbReference type="InterPro" id="IPR011761">
    <property type="entry name" value="ATP-grasp"/>
</dbReference>
<dbReference type="Pfam" id="PF07478">
    <property type="entry name" value="Dala_Dala_lig_C"/>
    <property type="match status" value="1"/>
</dbReference>
<evidence type="ECO:0000256" key="5">
    <source>
        <dbReference type="ARBA" id="ARBA00022741"/>
    </source>
</evidence>
<keyword evidence="6 9" id="KW-0067">ATP-binding</keyword>
<dbReference type="GO" id="GO:0008716">
    <property type="term" value="F:D-alanine-D-alanine ligase activity"/>
    <property type="evidence" value="ECO:0000318"/>
    <property type="project" value="GO_Central"/>
</dbReference>
<organism evidence="12 13">
    <name type="scientific">Monosiga brevicollis</name>
    <name type="common">Choanoflagellate</name>
    <dbReference type="NCBI Taxonomy" id="81824"/>
    <lineage>
        <taxon>Eukaryota</taxon>
        <taxon>Choanoflagellata</taxon>
        <taxon>Craspedida</taxon>
        <taxon>Salpingoecidae</taxon>
        <taxon>Monosiga</taxon>
    </lineage>
</organism>
<dbReference type="Gene3D" id="2.20.25.110">
    <property type="entry name" value="S-adenosyl-L-methionine-dependent methyltransferases"/>
    <property type="match status" value="1"/>
</dbReference>
<evidence type="ECO:0000256" key="6">
    <source>
        <dbReference type="ARBA" id="ARBA00022840"/>
    </source>
</evidence>
<dbReference type="GO" id="GO:0008360">
    <property type="term" value="P:regulation of cell shape"/>
    <property type="evidence" value="ECO:0007669"/>
    <property type="project" value="UniProtKB-KW"/>
</dbReference>
<keyword evidence="3" id="KW-0963">Cytoplasm</keyword>
<dbReference type="GO" id="GO:0046872">
    <property type="term" value="F:metal ion binding"/>
    <property type="evidence" value="ECO:0007669"/>
    <property type="project" value="InterPro"/>
</dbReference>
<dbReference type="OMA" id="PKICGYE"/>
<evidence type="ECO:0000256" key="8">
    <source>
        <dbReference type="ARBA" id="ARBA00022984"/>
    </source>
</evidence>
<evidence type="ECO:0000256" key="2">
    <source>
        <dbReference type="ARBA" id="ARBA00010871"/>
    </source>
</evidence>
<dbReference type="PANTHER" id="PTHR23132:SF23">
    <property type="entry name" value="D-ALANINE--D-ALANINE LIGASE B"/>
    <property type="match status" value="1"/>
</dbReference>
<evidence type="ECO:0000256" key="3">
    <source>
        <dbReference type="ARBA" id="ARBA00022490"/>
    </source>
</evidence>
<evidence type="ECO:0000256" key="4">
    <source>
        <dbReference type="ARBA" id="ARBA00022598"/>
    </source>
</evidence>
<dbReference type="SUPFAM" id="SSF53335">
    <property type="entry name" value="S-adenosyl-L-methionine-dependent methyltransferases"/>
    <property type="match status" value="1"/>
</dbReference>
<comment type="subcellular location">
    <subcellularLocation>
        <location evidence="1">Cytoplasm</location>
    </subcellularLocation>
</comment>
<evidence type="ECO:0000313" key="12">
    <source>
        <dbReference type="EMBL" id="EDQ89489.1"/>
    </source>
</evidence>
<evidence type="ECO:0000256" key="7">
    <source>
        <dbReference type="ARBA" id="ARBA00022960"/>
    </source>
</evidence>
<dbReference type="SUPFAM" id="SSF56059">
    <property type="entry name" value="Glutathione synthetase ATP-binding domain-like"/>
    <property type="match status" value="1"/>
</dbReference>
<dbReference type="RefSeq" id="XP_001745518.1">
    <property type="nucleotide sequence ID" value="XM_001745466.1"/>
</dbReference>
<evidence type="ECO:0000256" key="9">
    <source>
        <dbReference type="PROSITE-ProRule" id="PRU00409"/>
    </source>
</evidence>
<dbReference type="CDD" id="cd02440">
    <property type="entry name" value="AdoMet_MTases"/>
    <property type="match status" value="1"/>
</dbReference>
<dbReference type="GO" id="GO:0005737">
    <property type="term" value="C:cytoplasm"/>
    <property type="evidence" value="ECO:0007669"/>
    <property type="project" value="UniProtKB-SubCell"/>
</dbReference>
<evidence type="ECO:0000259" key="11">
    <source>
        <dbReference type="PROSITE" id="PS50975"/>
    </source>
</evidence>
<evidence type="ECO:0000256" key="1">
    <source>
        <dbReference type="ARBA" id="ARBA00004496"/>
    </source>
</evidence>
<dbReference type="PROSITE" id="PS50975">
    <property type="entry name" value="ATP_GRASP"/>
    <property type="match status" value="1"/>
</dbReference>
<dbReference type="InterPro" id="IPR029063">
    <property type="entry name" value="SAM-dependent_MTases_sf"/>
</dbReference>
<dbReference type="InParanoid" id="A9UYM4"/>
<dbReference type="AlphaFoldDB" id="A9UYM4"/>
<dbReference type="EMBL" id="CH991550">
    <property type="protein sequence ID" value="EDQ89489.1"/>
    <property type="molecule type" value="Genomic_DNA"/>
</dbReference>
<keyword evidence="7" id="KW-0133">Cell shape</keyword>
<feature type="domain" description="ATP-grasp" evidence="11">
    <location>
        <begin position="553"/>
        <end position="790"/>
    </location>
</feature>
<sequence length="806" mass="89213">MSLPSRPATGIFLCLCHGSKQARAALPPSALWPHTPRSITTRNTLTFNNTALATATASASFLQYQWHRNLDSSSLSQLPYTTSIMTTLADGLSLDTLPSESSATMTTATTTSSSPTTTTTKRANTVCHGIVDSLEAKLPEKWWETLFDEMYLKTDGDVVENADITADEVDAILNAVALPDQAAVLDLCCGQGRHLLELSQRRSDLQLFGLDQSAFLIQTAQARADASQKNVHFTVGTCDALPYEANSFDLVTIMGNSFGYFERAEVDQIVIAEVQRVLKPGGTVLLDLTDGEHMKNTFSPRSWEWIDDTLLVCRERQLASDGRRLVSREVITDTNKGVVRDQFYAERLYTFPELRAVLEKASFVGPRQIDILTGEKSDRGGQDLGMMAHRMFIRASKAPTEVQLLTMGTQASLPIETTDTASEQTISGVSTPGTAKLVVVMGDPSRPSSEKLNQTWNDEDLLTIEKLKGVVLERFQQDREVVFLNHHDSMFEALTALAREHIPPVIFNLCDEGFNNHARLELHVPAMMDILGLHYSGAAPACLAICYDKGLVNALARRLGVPVPAEVFISHETDLRQLLIDEAAATEFLQDLDFPVFVKPVRGDGSVGITADSICNNVEELISYVEAVRANPTVLSKDVVVQEYLQGEEVSVGVIGNPEMDAVGDVIPDSALFLPILKADFSQLPADLPPILSYESKWDPESPYWTDVQYKPAEVSAEHRRQLHQQCALLFNRFELRDFGRFDFRFSKRTQTFKLLEVNPNPGWCHDGKAALMAQMAGLNYADMIQRIILAAEARIEKARNAQWKL</sequence>
<accession>A9UYM4</accession>
<dbReference type="Gene3D" id="3.40.50.150">
    <property type="entry name" value="Vaccinia Virus protein VP39"/>
    <property type="match status" value="1"/>
</dbReference>
<dbReference type="Gene3D" id="3.30.470.20">
    <property type="entry name" value="ATP-grasp fold, B domain"/>
    <property type="match status" value="1"/>
</dbReference>
<feature type="region of interest" description="Disordered" evidence="10">
    <location>
        <begin position="99"/>
        <end position="120"/>
    </location>
</feature>
<name>A9UYM4_MONBE</name>
<dbReference type="GeneID" id="5890764"/>
<dbReference type="KEGG" id="mbr:MONBRDRAFT_25176"/>
<dbReference type="InterPro" id="IPR041698">
    <property type="entry name" value="Methyltransf_25"/>
</dbReference>
<reference evidence="12 13" key="1">
    <citation type="journal article" date="2008" name="Nature">
        <title>The genome of the choanoflagellate Monosiga brevicollis and the origin of metazoans.</title>
        <authorList>
            <consortium name="JGI Sequencing"/>
            <person name="King N."/>
            <person name="Westbrook M.J."/>
            <person name="Young S.L."/>
            <person name="Kuo A."/>
            <person name="Abedin M."/>
            <person name="Chapman J."/>
            <person name="Fairclough S."/>
            <person name="Hellsten U."/>
            <person name="Isogai Y."/>
            <person name="Letunic I."/>
            <person name="Marr M."/>
            <person name="Pincus D."/>
            <person name="Putnam N."/>
            <person name="Rokas A."/>
            <person name="Wright K.J."/>
            <person name="Zuzow R."/>
            <person name="Dirks W."/>
            <person name="Good M."/>
            <person name="Goodstein D."/>
            <person name="Lemons D."/>
            <person name="Li W."/>
            <person name="Lyons J.B."/>
            <person name="Morris A."/>
            <person name="Nichols S."/>
            <person name="Richter D.J."/>
            <person name="Salamov A."/>
            <person name="Bork P."/>
            <person name="Lim W.A."/>
            <person name="Manning G."/>
            <person name="Miller W.T."/>
            <person name="McGinnis W."/>
            <person name="Shapiro H."/>
            <person name="Tjian R."/>
            <person name="Grigoriev I.V."/>
            <person name="Rokhsar D."/>
        </authorList>
    </citation>
    <scope>NUCLEOTIDE SEQUENCE [LARGE SCALE GENOMIC DNA]</scope>
    <source>
        <strain evidence="13">MX1 / ATCC 50154</strain>
    </source>
</reference>
<dbReference type="InterPro" id="IPR011095">
    <property type="entry name" value="Dala_Dala_lig_C"/>
</dbReference>
<dbReference type="Proteomes" id="UP000001357">
    <property type="component" value="Unassembled WGS sequence"/>
</dbReference>
<dbReference type="PROSITE" id="PS00844">
    <property type="entry name" value="DALA_DALA_LIGASE_2"/>
    <property type="match status" value="1"/>
</dbReference>
<evidence type="ECO:0000256" key="10">
    <source>
        <dbReference type="SAM" id="MobiDB-lite"/>
    </source>
</evidence>
<keyword evidence="4" id="KW-0436">Ligase</keyword>
<dbReference type="FunFam" id="3.30.470.20:FF:000105">
    <property type="entry name" value="Predicted protein"/>
    <property type="match status" value="1"/>
</dbReference>
<keyword evidence="8" id="KW-0573">Peptidoglycan synthesis</keyword>
<comment type="similarity">
    <text evidence="2">Belongs to the D-alanine--D-alanine ligase family.</text>
</comment>
<protein>
    <recommendedName>
        <fullName evidence="11">ATP-grasp domain-containing protein</fullName>
    </recommendedName>
</protein>
<dbReference type="InterPro" id="IPR000291">
    <property type="entry name" value="D-Ala_lig_Van_CS"/>
</dbReference>
<dbReference type="Pfam" id="PF13649">
    <property type="entry name" value="Methyltransf_25"/>
    <property type="match status" value="1"/>
</dbReference>
<keyword evidence="13" id="KW-1185">Reference proteome</keyword>
<proteinExistence type="inferred from homology"/>
<dbReference type="STRING" id="81824.A9UYM4"/>
<dbReference type="PANTHER" id="PTHR23132">
    <property type="entry name" value="D-ALANINE--D-ALANINE LIGASE"/>
    <property type="match status" value="1"/>
</dbReference>
<dbReference type="GO" id="GO:0005524">
    <property type="term" value="F:ATP binding"/>
    <property type="evidence" value="ECO:0007669"/>
    <property type="project" value="UniProtKB-UniRule"/>
</dbReference>
<dbReference type="eggNOG" id="ENOG502RB81">
    <property type="taxonomic scope" value="Eukaryota"/>
</dbReference>
<dbReference type="InterPro" id="IPR013815">
    <property type="entry name" value="ATP_grasp_subdomain_1"/>
</dbReference>
<evidence type="ECO:0000313" key="13">
    <source>
        <dbReference type="Proteomes" id="UP000001357"/>
    </source>
</evidence>
<dbReference type="FunFam" id="3.30.1490.20:FF:000080">
    <property type="entry name" value="Predicted protein"/>
    <property type="match status" value="1"/>
</dbReference>
<gene>
    <name evidence="12" type="ORF">MONBRDRAFT_25176</name>
</gene>
<dbReference type="Gene3D" id="3.30.1490.20">
    <property type="entry name" value="ATP-grasp fold, A domain"/>
    <property type="match status" value="1"/>
</dbReference>
<keyword evidence="5 9" id="KW-0547">Nucleotide-binding</keyword>